<gene>
    <name evidence="5 9" type="primary">rplE</name>
    <name evidence="9" type="ORF">ESV85_13745</name>
</gene>
<evidence type="ECO:0000256" key="4">
    <source>
        <dbReference type="ARBA" id="ARBA00035245"/>
    </source>
</evidence>
<evidence type="ECO:0000313" key="10">
    <source>
        <dbReference type="Proteomes" id="UP000321935"/>
    </source>
</evidence>
<dbReference type="GO" id="GO:0000049">
    <property type="term" value="F:tRNA binding"/>
    <property type="evidence" value="ECO:0007669"/>
    <property type="project" value="UniProtKB-UniRule"/>
</dbReference>
<dbReference type="Pfam" id="PF00673">
    <property type="entry name" value="Ribosomal_L5_C"/>
    <property type="match status" value="1"/>
</dbReference>
<dbReference type="InterPro" id="IPR002132">
    <property type="entry name" value="Ribosomal_uL5"/>
</dbReference>
<feature type="domain" description="Large ribosomal subunit protein uL5 N-terminal" evidence="7">
    <location>
        <begin position="26"/>
        <end position="82"/>
    </location>
</feature>
<sequence length="186" mass="20732">MANPRIKQKYVDEIVPALKEKFQYASVMQVPKLEKIVLNKGIGAAVADKKLVDQGVEELSLITGQRAVSTIAKTSVSNFKLREGMPIGAKVTLRGKTMYEFLDRLIAIALPRVRDFKGISDKGFDGRGNYTLGVQEQIIFPEISIEKVNRISGMDITFVTSAKTDEESLELFKAFGMPFVKKTKEE</sequence>
<dbReference type="InterPro" id="IPR031309">
    <property type="entry name" value="Ribosomal_uL5_C"/>
</dbReference>
<dbReference type="NCBIfam" id="NF000585">
    <property type="entry name" value="PRK00010.1"/>
    <property type="match status" value="1"/>
</dbReference>
<dbReference type="PROSITE" id="PS00358">
    <property type="entry name" value="RIBOSOMAL_L5"/>
    <property type="match status" value="1"/>
</dbReference>
<keyword evidence="3 5" id="KW-0687">Ribonucleoprotein</keyword>
<reference evidence="9 10" key="1">
    <citation type="submission" date="2019-08" db="EMBL/GenBank/DDBJ databases">
        <title>Genomes sequence of Algoriphagus aquimarinus ACAM450.</title>
        <authorList>
            <person name="Bowman J.P."/>
        </authorList>
    </citation>
    <scope>NUCLEOTIDE SEQUENCE [LARGE SCALE GENOMIC DNA]</scope>
    <source>
        <strain evidence="9 10">ACAM 450</strain>
    </source>
</reference>
<dbReference type="InterPro" id="IPR022803">
    <property type="entry name" value="Ribosomal_uL5_dom_sf"/>
</dbReference>
<evidence type="ECO:0000259" key="7">
    <source>
        <dbReference type="Pfam" id="PF00281"/>
    </source>
</evidence>
<dbReference type="PIRSF" id="PIRSF002161">
    <property type="entry name" value="Ribosomal_L5"/>
    <property type="match status" value="1"/>
</dbReference>
<dbReference type="HAMAP" id="MF_01333_B">
    <property type="entry name" value="Ribosomal_uL5_B"/>
    <property type="match status" value="1"/>
</dbReference>
<dbReference type="RefSeq" id="WP_146918520.1">
    <property type="nucleotide sequence ID" value="NZ_VORW01000009.1"/>
</dbReference>
<dbReference type="Gene3D" id="3.30.1440.10">
    <property type="match status" value="1"/>
</dbReference>
<proteinExistence type="inferred from homology"/>
<accession>A0A5C7AJU3</accession>
<comment type="similarity">
    <text evidence="1 5 6">Belongs to the universal ribosomal protein uL5 family.</text>
</comment>
<dbReference type="GO" id="GO:0005840">
    <property type="term" value="C:ribosome"/>
    <property type="evidence" value="ECO:0007669"/>
    <property type="project" value="UniProtKB-KW"/>
</dbReference>
<keyword evidence="2 5" id="KW-0689">Ribosomal protein</keyword>
<dbReference type="EMBL" id="VORW01000009">
    <property type="protein sequence ID" value="TXE08878.1"/>
    <property type="molecule type" value="Genomic_DNA"/>
</dbReference>
<dbReference type="PANTHER" id="PTHR11994">
    <property type="entry name" value="60S RIBOSOMAL PROTEIN L11-RELATED"/>
    <property type="match status" value="1"/>
</dbReference>
<dbReference type="FunFam" id="3.30.1440.10:FF:000001">
    <property type="entry name" value="50S ribosomal protein L5"/>
    <property type="match status" value="1"/>
</dbReference>
<comment type="caution">
    <text evidence="9">The sequence shown here is derived from an EMBL/GenBank/DDBJ whole genome shotgun (WGS) entry which is preliminary data.</text>
</comment>
<evidence type="ECO:0000256" key="1">
    <source>
        <dbReference type="ARBA" id="ARBA00008553"/>
    </source>
</evidence>
<dbReference type="Proteomes" id="UP000321935">
    <property type="component" value="Unassembled WGS sequence"/>
</dbReference>
<evidence type="ECO:0000259" key="8">
    <source>
        <dbReference type="Pfam" id="PF00673"/>
    </source>
</evidence>
<evidence type="ECO:0000256" key="6">
    <source>
        <dbReference type="RuleBase" id="RU003930"/>
    </source>
</evidence>
<evidence type="ECO:0000313" key="9">
    <source>
        <dbReference type="EMBL" id="TXE08878.1"/>
    </source>
</evidence>
<dbReference type="SUPFAM" id="SSF55282">
    <property type="entry name" value="RL5-like"/>
    <property type="match status" value="1"/>
</dbReference>
<dbReference type="GO" id="GO:0019843">
    <property type="term" value="F:rRNA binding"/>
    <property type="evidence" value="ECO:0007669"/>
    <property type="project" value="UniProtKB-UniRule"/>
</dbReference>
<dbReference type="Pfam" id="PF00281">
    <property type="entry name" value="Ribosomal_L5"/>
    <property type="match status" value="1"/>
</dbReference>
<dbReference type="InterPro" id="IPR031310">
    <property type="entry name" value="Ribosomal_uL5_N"/>
</dbReference>
<dbReference type="OrthoDB" id="9806626at2"/>
<organism evidence="9 10">
    <name type="scientific">Algoriphagus aquimarinus</name>
    <dbReference type="NCBI Taxonomy" id="237018"/>
    <lineage>
        <taxon>Bacteria</taxon>
        <taxon>Pseudomonadati</taxon>
        <taxon>Bacteroidota</taxon>
        <taxon>Cytophagia</taxon>
        <taxon>Cytophagales</taxon>
        <taxon>Cyclobacteriaceae</taxon>
        <taxon>Algoriphagus</taxon>
    </lineage>
</organism>
<evidence type="ECO:0000256" key="5">
    <source>
        <dbReference type="HAMAP-Rule" id="MF_01333"/>
    </source>
</evidence>
<dbReference type="GO" id="GO:0006412">
    <property type="term" value="P:translation"/>
    <property type="evidence" value="ECO:0007669"/>
    <property type="project" value="UniProtKB-UniRule"/>
</dbReference>
<dbReference type="InterPro" id="IPR020930">
    <property type="entry name" value="Ribosomal_uL5_bac-type"/>
</dbReference>
<evidence type="ECO:0000256" key="3">
    <source>
        <dbReference type="ARBA" id="ARBA00023274"/>
    </source>
</evidence>
<keyword evidence="5" id="KW-0694">RNA-binding</keyword>
<protein>
    <recommendedName>
        <fullName evidence="4 5">Large ribosomal subunit protein uL5</fullName>
    </recommendedName>
</protein>
<name>A0A5C7AJU3_9BACT</name>
<dbReference type="GO" id="GO:1990904">
    <property type="term" value="C:ribonucleoprotein complex"/>
    <property type="evidence" value="ECO:0007669"/>
    <property type="project" value="UniProtKB-KW"/>
</dbReference>
<keyword evidence="5" id="KW-0820">tRNA-binding</keyword>
<comment type="function">
    <text evidence="5">This is 1 of the proteins that bind and probably mediate the attachment of the 5S RNA into the large ribosomal subunit, where it forms part of the central protuberance. In the 70S ribosome it contacts protein S13 of the 30S subunit (bridge B1b), connecting the 2 subunits; this bridge is implicated in subunit movement. Contacts the P site tRNA; the 5S rRNA and some of its associated proteins might help stabilize positioning of ribosome-bound tRNAs.</text>
</comment>
<feature type="domain" description="Large ribosomal subunit protein uL5 C-terminal" evidence="8">
    <location>
        <begin position="86"/>
        <end position="179"/>
    </location>
</feature>
<dbReference type="InterPro" id="IPR020929">
    <property type="entry name" value="Ribosomal_uL5_CS"/>
</dbReference>
<evidence type="ECO:0000256" key="2">
    <source>
        <dbReference type="ARBA" id="ARBA00022980"/>
    </source>
</evidence>
<dbReference type="GO" id="GO:0003735">
    <property type="term" value="F:structural constituent of ribosome"/>
    <property type="evidence" value="ECO:0007669"/>
    <property type="project" value="InterPro"/>
</dbReference>
<keyword evidence="5" id="KW-0699">rRNA-binding</keyword>
<dbReference type="AlphaFoldDB" id="A0A5C7AJU3"/>
<comment type="subunit">
    <text evidence="5">Part of the 50S ribosomal subunit; part of the 5S rRNA/L5/L18/L25 subcomplex. Contacts the 5S rRNA and the P site tRNA. Forms a bridge to the 30S subunit in the 70S ribosome.</text>
</comment>